<dbReference type="EMBL" id="JAENGY010000837">
    <property type="protein sequence ID" value="KAG6955912.1"/>
    <property type="molecule type" value="Genomic_DNA"/>
</dbReference>
<accession>A0A8J5IC85</accession>
<reference evidence="7" key="1">
    <citation type="submission" date="2021-01" db="EMBL/GenBank/DDBJ databases">
        <title>Phytophthora aleatoria, a newly-described species from Pinus radiata is distinct from Phytophthora cactorum isolates based on comparative genomics.</title>
        <authorList>
            <person name="Mcdougal R."/>
            <person name="Panda P."/>
            <person name="Williams N."/>
            <person name="Studholme D.J."/>
        </authorList>
    </citation>
    <scope>NUCLEOTIDE SEQUENCE</scope>
    <source>
        <strain evidence="7">NZFS 4037</strain>
    </source>
</reference>
<dbReference type="PANTHER" id="PTHR46481:SF10">
    <property type="entry name" value="ZINC FINGER BED DOMAIN-CONTAINING PROTEIN 39"/>
    <property type="match status" value="1"/>
</dbReference>
<evidence type="ECO:0000256" key="6">
    <source>
        <dbReference type="SAM" id="MobiDB-lite"/>
    </source>
</evidence>
<dbReference type="AlphaFoldDB" id="A0A8J5IC85"/>
<dbReference type="GO" id="GO:0008270">
    <property type="term" value="F:zinc ion binding"/>
    <property type="evidence" value="ECO:0007669"/>
    <property type="project" value="UniProtKB-KW"/>
</dbReference>
<keyword evidence="5" id="KW-0539">Nucleus</keyword>
<evidence type="ECO:0000256" key="1">
    <source>
        <dbReference type="ARBA" id="ARBA00004123"/>
    </source>
</evidence>
<evidence type="ECO:0000256" key="2">
    <source>
        <dbReference type="ARBA" id="ARBA00022723"/>
    </source>
</evidence>
<dbReference type="PANTHER" id="PTHR46481">
    <property type="entry name" value="ZINC FINGER BED DOMAIN-CONTAINING PROTEIN 4"/>
    <property type="match status" value="1"/>
</dbReference>
<organism evidence="7 8">
    <name type="scientific">Phytophthora aleatoria</name>
    <dbReference type="NCBI Taxonomy" id="2496075"/>
    <lineage>
        <taxon>Eukaryota</taxon>
        <taxon>Sar</taxon>
        <taxon>Stramenopiles</taxon>
        <taxon>Oomycota</taxon>
        <taxon>Peronosporomycetes</taxon>
        <taxon>Peronosporales</taxon>
        <taxon>Peronosporaceae</taxon>
        <taxon>Phytophthora</taxon>
    </lineage>
</organism>
<dbReference type="InterPro" id="IPR052035">
    <property type="entry name" value="ZnF_BED_domain_contain"/>
</dbReference>
<gene>
    <name evidence="7" type="ORF">JG688_00011677</name>
</gene>
<protein>
    <recommendedName>
        <fullName evidence="9">DUF659 domain-containing protein</fullName>
    </recommendedName>
</protein>
<evidence type="ECO:0000256" key="5">
    <source>
        <dbReference type="ARBA" id="ARBA00023242"/>
    </source>
</evidence>
<evidence type="ECO:0008006" key="9">
    <source>
        <dbReference type="Google" id="ProtNLM"/>
    </source>
</evidence>
<comment type="subcellular location">
    <subcellularLocation>
        <location evidence="1">Nucleus</location>
    </subcellularLocation>
</comment>
<feature type="region of interest" description="Disordered" evidence="6">
    <location>
        <begin position="1"/>
        <end position="20"/>
    </location>
</feature>
<evidence type="ECO:0000313" key="8">
    <source>
        <dbReference type="Proteomes" id="UP000709295"/>
    </source>
</evidence>
<comment type="caution">
    <text evidence="7">The sequence shown here is derived from an EMBL/GenBank/DDBJ whole genome shotgun (WGS) entry which is preliminary data.</text>
</comment>
<name>A0A8J5IC85_9STRA</name>
<evidence type="ECO:0000256" key="3">
    <source>
        <dbReference type="ARBA" id="ARBA00022771"/>
    </source>
</evidence>
<feature type="compositionally biased region" description="Polar residues" evidence="6">
    <location>
        <begin position="1"/>
        <end position="13"/>
    </location>
</feature>
<evidence type="ECO:0000256" key="4">
    <source>
        <dbReference type="ARBA" id="ARBA00022833"/>
    </source>
</evidence>
<dbReference type="GO" id="GO:0005634">
    <property type="term" value="C:nucleus"/>
    <property type="evidence" value="ECO:0007669"/>
    <property type="project" value="UniProtKB-SubCell"/>
</dbReference>
<dbReference type="Proteomes" id="UP000709295">
    <property type="component" value="Unassembled WGS sequence"/>
</dbReference>
<evidence type="ECO:0000313" key="7">
    <source>
        <dbReference type="EMBL" id="KAG6955912.1"/>
    </source>
</evidence>
<proteinExistence type="predicted"/>
<keyword evidence="4" id="KW-0862">Zinc</keyword>
<sequence>MTEASLSQSQPAMSFTGEIDSAEKKRVQSEIARGFYAADEVNDAAGKPVVISVTTDNAPVMQKAWELLEQQRSISCNGCSSHALNHILEEVLRLPWMELALSKSVTLSKFIRNRLQLLDKFRELQNDGKEGHRRALRLPVPTRWYYSFECIKSVSDNQRTIDRLFRQKTFMKRFGKKPARPNEARGIVEDKEFWRRLKQVQKLLQPVVEVIAMLE</sequence>
<keyword evidence="8" id="KW-1185">Reference proteome</keyword>
<keyword evidence="2" id="KW-0479">Metal-binding</keyword>
<keyword evidence="3" id="KW-0863">Zinc-finger</keyword>